<organism evidence="2 3">
    <name type="scientific">Branchiostoma floridae</name>
    <name type="common">Florida lancelet</name>
    <name type="synonym">Amphioxus</name>
    <dbReference type="NCBI Taxonomy" id="7739"/>
    <lineage>
        <taxon>Eukaryota</taxon>
        <taxon>Metazoa</taxon>
        <taxon>Chordata</taxon>
        <taxon>Cephalochordata</taxon>
        <taxon>Leptocardii</taxon>
        <taxon>Amphioxiformes</taxon>
        <taxon>Branchiostomatidae</taxon>
        <taxon>Branchiostoma</taxon>
    </lineage>
</organism>
<protein>
    <submittedName>
        <fullName evidence="3">Uncharacterized protein LOC118423519</fullName>
    </submittedName>
</protein>
<sequence length="151" mass="18196">MCKEEFDHVVIFQAIYYVEDRLRLFRHLFNSLKPRGTIYFEEFCRLKVIENCEEQAALDFFLQYLNTLPTHLDYSTMLEESGYEVTVHDISDTYREFPQQRWEKWVEQHDSSVCLYGEDMVDSWLQIYVTAMKLCNEYGLMGGRRFVARKV</sequence>
<keyword evidence="2" id="KW-1185">Reference proteome</keyword>
<reference evidence="2" key="1">
    <citation type="journal article" date="2020" name="Nat. Ecol. Evol.">
        <title>Deeply conserved synteny resolves early events in vertebrate evolution.</title>
        <authorList>
            <person name="Simakov O."/>
            <person name="Marletaz F."/>
            <person name="Yue J.X."/>
            <person name="O'Connell B."/>
            <person name="Jenkins J."/>
            <person name="Brandt A."/>
            <person name="Calef R."/>
            <person name="Tung C.H."/>
            <person name="Huang T.K."/>
            <person name="Schmutz J."/>
            <person name="Satoh N."/>
            <person name="Yu J.K."/>
            <person name="Putnam N.H."/>
            <person name="Green R.E."/>
            <person name="Rokhsar D.S."/>
        </authorList>
    </citation>
    <scope>NUCLEOTIDE SEQUENCE [LARGE SCALE GENOMIC DNA]</scope>
    <source>
        <strain evidence="2">S238N-H82</strain>
    </source>
</reference>
<evidence type="ECO:0000313" key="2">
    <source>
        <dbReference type="Proteomes" id="UP000001554"/>
    </source>
</evidence>
<dbReference type="InterPro" id="IPR013216">
    <property type="entry name" value="Methyltransf_11"/>
</dbReference>
<name>A0A9J7LQQ4_BRAFL</name>
<dbReference type="GeneID" id="118423519"/>
<accession>A0A9J7LQQ4</accession>
<proteinExistence type="predicted"/>
<dbReference type="OrthoDB" id="506498at2759"/>
<dbReference type="Gene3D" id="3.40.50.150">
    <property type="entry name" value="Vaccinia Virus protein VP39"/>
    <property type="match status" value="1"/>
</dbReference>
<dbReference type="Pfam" id="PF08241">
    <property type="entry name" value="Methyltransf_11"/>
    <property type="match status" value="1"/>
</dbReference>
<evidence type="ECO:0000259" key="1">
    <source>
        <dbReference type="Pfam" id="PF08241"/>
    </source>
</evidence>
<dbReference type="InterPro" id="IPR029063">
    <property type="entry name" value="SAM-dependent_MTases_sf"/>
</dbReference>
<dbReference type="GO" id="GO:0008757">
    <property type="term" value="F:S-adenosylmethionine-dependent methyltransferase activity"/>
    <property type="evidence" value="ECO:0007669"/>
    <property type="project" value="InterPro"/>
</dbReference>
<dbReference type="AlphaFoldDB" id="A0A9J7LQQ4"/>
<reference evidence="3" key="2">
    <citation type="submission" date="2025-08" db="UniProtKB">
        <authorList>
            <consortium name="RefSeq"/>
        </authorList>
    </citation>
    <scope>IDENTIFICATION</scope>
    <source>
        <strain evidence="3">S238N-H82</strain>
        <tissue evidence="3">Testes</tissue>
    </source>
</reference>
<dbReference type="KEGG" id="bfo:118423519"/>
<feature type="domain" description="Methyltransferase type 11" evidence="1">
    <location>
        <begin position="4"/>
        <end position="40"/>
    </location>
</feature>
<evidence type="ECO:0000313" key="3">
    <source>
        <dbReference type="RefSeq" id="XP_035687592.1"/>
    </source>
</evidence>
<gene>
    <name evidence="3" type="primary">LOC118423519</name>
</gene>
<dbReference type="Proteomes" id="UP000001554">
    <property type="component" value="Chromosome 9"/>
</dbReference>
<dbReference type="SUPFAM" id="SSF53335">
    <property type="entry name" value="S-adenosyl-L-methionine-dependent methyltransferases"/>
    <property type="match status" value="1"/>
</dbReference>
<dbReference type="RefSeq" id="XP_035687592.1">
    <property type="nucleotide sequence ID" value="XM_035831699.1"/>
</dbReference>